<dbReference type="GO" id="GO:0045892">
    <property type="term" value="P:negative regulation of DNA-templated transcription"/>
    <property type="evidence" value="ECO:0007669"/>
    <property type="project" value="InterPro"/>
</dbReference>
<dbReference type="InterPro" id="IPR010744">
    <property type="entry name" value="Phage_CI_N"/>
</dbReference>
<dbReference type="RefSeq" id="WP_092194013.1">
    <property type="nucleotide sequence ID" value="NZ_FOTO01000016.1"/>
</dbReference>
<evidence type="ECO:0000259" key="1">
    <source>
        <dbReference type="Pfam" id="PF07022"/>
    </source>
</evidence>
<proteinExistence type="predicted"/>
<dbReference type="SUPFAM" id="SSF47413">
    <property type="entry name" value="lambda repressor-like DNA-binding domains"/>
    <property type="match status" value="1"/>
</dbReference>
<evidence type="ECO:0000313" key="2">
    <source>
        <dbReference type="EMBL" id="SFM13938.1"/>
    </source>
</evidence>
<comment type="caution">
    <text evidence="2">The sequence shown here is derived from an EMBL/GenBank/DDBJ whole genome shotgun (WGS) entry which is preliminary data.</text>
</comment>
<feature type="domain" description="Bacteriophage CI repressor N-terminal" evidence="1">
    <location>
        <begin position="12"/>
        <end position="73"/>
    </location>
</feature>
<dbReference type="OrthoDB" id="5363392at2"/>
<dbReference type="AlphaFoldDB" id="A0A8G2F787"/>
<sequence length="128" mass="14800">MSRAGMDLEFEDVFRRISEQTDLKTSTNLAEFLGISSASVSKQKTGNTFPAAWAILIAKQYNLDLNYIVFGEKYADKMRKDDEDMNILIKNYIDKKYDFELKDGDYFLKALSGEIEFMIGRFLDHAKK</sequence>
<gene>
    <name evidence="2" type="ORF">SAMN05421830_11614</name>
</gene>
<dbReference type="Gene3D" id="1.10.260.40">
    <property type="entry name" value="lambda repressor-like DNA-binding domains"/>
    <property type="match status" value="1"/>
</dbReference>
<evidence type="ECO:0000313" key="3">
    <source>
        <dbReference type="Proteomes" id="UP000199581"/>
    </source>
</evidence>
<dbReference type="Proteomes" id="UP000199581">
    <property type="component" value="Unassembled WGS sequence"/>
</dbReference>
<organism evidence="2 3">
    <name type="scientific">Desulfomicrobium norvegicum (strain DSM 1741 / NCIMB 8310)</name>
    <name type="common">Desulfovibrio baculatus (strain Norway 4)</name>
    <name type="synonym">Desulfovibrio desulfuricans (strain Norway 4)</name>
    <dbReference type="NCBI Taxonomy" id="52561"/>
    <lineage>
        <taxon>Bacteria</taxon>
        <taxon>Pseudomonadati</taxon>
        <taxon>Thermodesulfobacteriota</taxon>
        <taxon>Desulfovibrionia</taxon>
        <taxon>Desulfovibrionales</taxon>
        <taxon>Desulfomicrobiaceae</taxon>
        <taxon>Desulfomicrobium</taxon>
    </lineage>
</organism>
<accession>A0A8G2F787</accession>
<protein>
    <submittedName>
        <fullName evidence="2">Bacteriophage CI repressor helix-turn-helix domain-containing protein</fullName>
    </submittedName>
</protein>
<dbReference type="GO" id="GO:0003677">
    <property type="term" value="F:DNA binding"/>
    <property type="evidence" value="ECO:0007669"/>
    <property type="project" value="InterPro"/>
</dbReference>
<dbReference type="Pfam" id="PF07022">
    <property type="entry name" value="Phage_CI_repr"/>
    <property type="match status" value="1"/>
</dbReference>
<reference evidence="2 3" key="1">
    <citation type="submission" date="2016-10" db="EMBL/GenBank/DDBJ databases">
        <authorList>
            <person name="Varghese N."/>
            <person name="Submissions S."/>
        </authorList>
    </citation>
    <scope>NUCLEOTIDE SEQUENCE [LARGE SCALE GENOMIC DNA]</scope>
    <source>
        <strain evidence="2 3">DSM 1741</strain>
    </source>
</reference>
<dbReference type="EMBL" id="FOTO01000016">
    <property type="protein sequence ID" value="SFM13938.1"/>
    <property type="molecule type" value="Genomic_DNA"/>
</dbReference>
<keyword evidence="3" id="KW-1185">Reference proteome</keyword>
<dbReference type="InterPro" id="IPR010982">
    <property type="entry name" value="Lambda_DNA-bd_dom_sf"/>
</dbReference>
<name>A0A8G2F787_DESNO</name>